<proteinExistence type="predicted"/>
<keyword evidence="2" id="KW-1185">Reference proteome</keyword>
<organism evidence="1 2">
    <name type="scientific">Saccharopolyspora gloriosae</name>
    <dbReference type="NCBI Taxonomy" id="455344"/>
    <lineage>
        <taxon>Bacteria</taxon>
        <taxon>Bacillati</taxon>
        <taxon>Actinomycetota</taxon>
        <taxon>Actinomycetes</taxon>
        <taxon>Pseudonocardiales</taxon>
        <taxon>Pseudonocardiaceae</taxon>
        <taxon>Saccharopolyspora</taxon>
    </lineage>
</organism>
<evidence type="ECO:0000313" key="2">
    <source>
        <dbReference type="Proteomes" id="UP000580474"/>
    </source>
</evidence>
<sequence length="248" mass="27069">MSRTRTLDTPGNSTGTAPEFLVRPEMLDLVAPPGDRGGMIIGAGPNREPMTASILRPEPTRLVTVGGLYLARQIALRAIAAGAWVHVATGRPAAWRAVEQAAGRTPDGKPAPVFSFRRLAPYDLPRGSEDAPLLIIHDGGAVPQEMFAPRTPWQTTMYVLPYLHPQAGSGTAANAADLILLQRLPLQQAQLAARFWYFEPQRRQQQIQQLTQLSDDSVIALGDMMWRPITLVSGAKEREILGPIRRGD</sequence>
<dbReference type="Proteomes" id="UP000580474">
    <property type="component" value="Unassembled WGS sequence"/>
</dbReference>
<name>A0A840NLX4_9PSEU</name>
<dbReference type="EMBL" id="JACHIV010000001">
    <property type="protein sequence ID" value="MBB5072081.1"/>
    <property type="molecule type" value="Genomic_DNA"/>
</dbReference>
<evidence type="ECO:0000313" key="1">
    <source>
        <dbReference type="EMBL" id="MBB5072081.1"/>
    </source>
</evidence>
<dbReference type="RefSeq" id="WP_184483169.1">
    <property type="nucleotide sequence ID" value="NZ_JACHIV010000001.1"/>
</dbReference>
<comment type="caution">
    <text evidence="1">The sequence shown here is derived from an EMBL/GenBank/DDBJ whole genome shotgun (WGS) entry which is preliminary data.</text>
</comment>
<accession>A0A840NLX4</accession>
<reference evidence="1 2" key="1">
    <citation type="submission" date="2020-08" db="EMBL/GenBank/DDBJ databases">
        <title>Sequencing the genomes of 1000 actinobacteria strains.</title>
        <authorList>
            <person name="Klenk H.-P."/>
        </authorList>
    </citation>
    <scope>NUCLEOTIDE SEQUENCE [LARGE SCALE GENOMIC DNA]</scope>
    <source>
        <strain evidence="1 2">DSM 45582</strain>
    </source>
</reference>
<protein>
    <submittedName>
        <fullName evidence="1">Uncharacterized protein</fullName>
    </submittedName>
</protein>
<gene>
    <name evidence="1" type="ORF">BJ969_005169</name>
</gene>
<dbReference type="AlphaFoldDB" id="A0A840NLX4"/>